<feature type="domain" description="AAA+ ATPase" evidence="5">
    <location>
        <begin position="250"/>
        <end position="389"/>
    </location>
</feature>
<dbReference type="PROSITE" id="PS00674">
    <property type="entry name" value="AAA"/>
    <property type="match status" value="2"/>
</dbReference>
<dbReference type="SMART" id="SM00382">
    <property type="entry name" value="AAA"/>
    <property type="match status" value="2"/>
</dbReference>
<sequence length="770" mass="84603">FFSIDYGRRKRNAFRIQVEKVFSVITSEKEPKDLTELEDEHLAKRARQGEEDNEYTESSSDNDSNMEDYPDPQAANHMNSSLLSLYRKGHPDSVSRTPEMEHREATVSAPRTPSGTDSIPSKTPARGSEGGWFIDRTPGGKMDLADEKSNHKKPGSEREDSKDSSLLESNGKRKGRMKRKGSKRKKDVQEVDGEIEAVLQRKVKAKGLELQISKVKFEDVGGNDTTLKEVCKMLIHMRHPEVYHHLGATPPRGVLLHGPPGCGKTLLAHAIAGELDLPILKVAATEIVSGVSGESEQKLRDLFEQAVSNAPCVFFIDEIDAITPKREVASKDMERRIVAQLLTCMDDLNTMAATAQVLVIGATNRPDSLDPALRRAGRFDREICLGIPDEASRERILRTLCRKLRLPETFHFRHLAHLTPGFVGADLMALCREAAMCAVSRVLMKVPEPQADLEMEALLPGGSRGDGIGTKPSSAAQVLSPRCLNLSFFSNKYVVFSFLPSIAAFKDELQRLLALLQNQDPLSEERLQGLRIELNDFTVALSSVQPSAKREGFVTVPNVTWADIGALEDVREELTMAILAPVRNPDQFRALGLVTPAGVLLAGPPGCGKTLLAKAVANESGLNFISVKGPELLNMYVGESERAVRQVFQRAKNSAPCVIFFDEVDALCPRRSDRETGASVRVVNQLLTEMDGLEARQQVFIMAATNRPDIIDPAILRPGRLDKTLFVGLPPPADRLAILKTITKNGTKPPLAADVSLEALAGDLRCDCYS</sequence>
<feature type="non-terminal residue" evidence="6">
    <location>
        <position position="770"/>
    </location>
</feature>
<dbReference type="Pfam" id="PF16725">
    <property type="entry name" value="Nucleolin_bd"/>
    <property type="match status" value="1"/>
</dbReference>
<evidence type="ECO:0000256" key="1">
    <source>
        <dbReference type="ARBA" id="ARBA00006914"/>
    </source>
</evidence>
<dbReference type="FunFam" id="3.40.50.300:FF:000600">
    <property type="entry name" value="Nuclear valosin-containing protein-like"/>
    <property type="match status" value="1"/>
</dbReference>
<dbReference type="Pfam" id="PF00004">
    <property type="entry name" value="AAA"/>
    <property type="match status" value="2"/>
</dbReference>
<dbReference type="InterPro" id="IPR041569">
    <property type="entry name" value="AAA_lid_3"/>
</dbReference>
<dbReference type="CDD" id="cd19518">
    <property type="entry name" value="RecA-like_NVL_r1-like"/>
    <property type="match status" value="1"/>
</dbReference>
<name>A0A6G1ADC6_CROCR</name>
<feature type="domain" description="AAA+ ATPase" evidence="5">
    <location>
        <begin position="595"/>
        <end position="731"/>
    </location>
</feature>
<evidence type="ECO:0000313" key="7">
    <source>
        <dbReference type="Proteomes" id="UP000475037"/>
    </source>
</evidence>
<dbReference type="GO" id="GO:0016887">
    <property type="term" value="F:ATP hydrolysis activity"/>
    <property type="evidence" value="ECO:0007669"/>
    <property type="project" value="InterPro"/>
</dbReference>
<dbReference type="InterPro" id="IPR031996">
    <property type="entry name" value="NVL2_nucleolin-bd"/>
</dbReference>
<feature type="compositionally biased region" description="Basic and acidic residues" evidence="4">
    <location>
        <begin position="89"/>
        <end position="105"/>
    </location>
</feature>
<comment type="similarity">
    <text evidence="1">Belongs to the AAA ATPase family.</text>
</comment>
<dbReference type="GO" id="GO:0005634">
    <property type="term" value="C:nucleus"/>
    <property type="evidence" value="ECO:0007669"/>
    <property type="project" value="TreeGrafter"/>
</dbReference>
<feature type="compositionally biased region" description="Polar residues" evidence="4">
    <location>
        <begin position="109"/>
        <end position="121"/>
    </location>
</feature>
<keyword evidence="2" id="KW-0547">Nucleotide-binding</keyword>
<dbReference type="InterPro" id="IPR003960">
    <property type="entry name" value="ATPase_AAA_CS"/>
</dbReference>
<feature type="non-terminal residue" evidence="6">
    <location>
        <position position="1"/>
    </location>
</feature>
<dbReference type="PANTHER" id="PTHR23077:SF171">
    <property type="entry name" value="NUCLEAR VALOSIN-CONTAINING PROTEIN-LIKE"/>
    <property type="match status" value="1"/>
</dbReference>
<dbReference type="GO" id="GO:1990275">
    <property type="term" value="F:preribosome binding"/>
    <property type="evidence" value="ECO:0007669"/>
    <property type="project" value="TreeGrafter"/>
</dbReference>
<reference evidence="6 7" key="1">
    <citation type="submission" date="2019-11" db="EMBL/GenBank/DDBJ databases">
        <authorList>
            <person name="Yang C."/>
            <person name="Li F."/>
        </authorList>
    </citation>
    <scope>NUCLEOTIDE SEQUENCE [LARGE SCALE GENOMIC DNA]</scope>
    <source>
        <strain evidence="6">KB4526</strain>
        <tissue evidence="6">Muscle</tissue>
    </source>
</reference>
<evidence type="ECO:0000313" key="6">
    <source>
        <dbReference type="EMBL" id="KAF0873839.1"/>
    </source>
</evidence>
<dbReference type="CDD" id="cd19530">
    <property type="entry name" value="RecA-like_NVL_r2-like"/>
    <property type="match status" value="1"/>
</dbReference>
<dbReference type="GO" id="GO:0042254">
    <property type="term" value="P:ribosome biogenesis"/>
    <property type="evidence" value="ECO:0007669"/>
    <property type="project" value="TreeGrafter"/>
</dbReference>
<protein>
    <submittedName>
        <fullName evidence="6">NVL protein</fullName>
    </submittedName>
</protein>
<dbReference type="SUPFAM" id="SSF52540">
    <property type="entry name" value="P-loop containing nucleoside triphosphate hydrolases"/>
    <property type="match status" value="2"/>
</dbReference>
<dbReference type="InterPro" id="IPR003593">
    <property type="entry name" value="AAA+_ATPase"/>
</dbReference>
<dbReference type="Gene3D" id="1.10.10.2010">
    <property type="match status" value="1"/>
</dbReference>
<evidence type="ECO:0000256" key="3">
    <source>
        <dbReference type="ARBA" id="ARBA00022840"/>
    </source>
</evidence>
<dbReference type="Pfam" id="PF17862">
    <property type="entry name" value="AAA_lid_3"/>
    <property type="match status" value="1"/>
</dbReference>
<proteinExistence type="inferred from homology"/>
<comment type="caution">
    <text evidence="6">The sequence shown here is derived from an EMBL/GenBank/DDBJ whole genome shotgun (WGS) entry which is preliminary data.</text>
</comment>
<keyword evidence="3" id="KW-0067">ATP-binding</keyword>
<dbReference type="InterPro" id="IPR050168">
    <property type="entry name" value="AAA_ATPase_domain"/>
</dbReference>
<dbReference type="AlphaFoldDB" id="A0A6G1ADC6"/>
<dbReference type="FunFam" id="1.10.8.60:FF:000063">
    <property type="entry name" value="Nuclear valosin-containing protein-like"/>
    <property type="match status" value="1"/>
</dbReference>
<dbReference type="PANTHER" id="PTHR23077">
    <property type="entry name" value="AAA-FAMILY ATPASE"/>
    <property type="match status" value="1"/>
</dbReference>
<organism evidence="6 7">
    <name type="scientific">Crocuta crocuta</name>
    <name type="common">Spotted hyena</name>
    <dbReference type="NCBI Taxonomy" id="9678"/>
    <lineage>
        <taxon>Eukaryota</taxon>
        <taxon>Metazoa</taxon>
        <taxon>Chordata</taxon>
        <taxon>Craniata</taxon>
        <taxon>Vertebrata</taxon>
        <taxon>Euteleostomi</taxon>
        <taxon>Mammalia</taxon>
        <taxon>Eutheria</taxon>
        <taxon>Laurasiatheria</taxon>
        <taxon>Carnivora</taxon>
        <taxon>Feliformia</taxon>
        <taxon>Hyaenidae</taxon>
        <taxon>Crocuta</taxon>
    </lineage>
</organism>
<dbReference type="Gene3D" id="3.40.50.300">
    <property type="entry name" value="P-loop containing nucleotide triphosphate hydrolases"/>
    <property type="match status" value="2"/>
</dbReference>
<dbReference type="FunFam" id="3.40.50.300:FF:000149">
    <property type="entry name" value="Nuclear valosin-containing protein-like"/>
    <property type="match status" value="1"/>
</dbReference>
<evidence type="ECO:0000259" key="5">
    <source>
        <dbReference type="SMART" id="SM00382"/>
    </source>
</evidence>
<dbReference type="EMBL" id="VOAJ01005691">
    <property type="protein sequence ID" value="KAF0873839.1"/>
    <property type="molecule type" value="Genomic_DNA"/>
</dbReference>
<dbReference type="GO" id="GO:0003723">
    <property type="term" value="F:RNA binding"/>
    <property type="evidence" value="ECO:0007669"/>
    <property type="project" value="TreeGrafter"/>
</dbReference>
<accession>A0A6G1ADC6</accession>
<feature type="compositionally biased region" description="Basic and acidic residues" evidence="4">
    <location>
        <begin position="27"/>
        <end position="50"/>
    </location>
</feature>
<keyword evidence="7" id="KW-1185">Reference proteome</keyword>
<feature type="compositionally biased region" description="Basic and acidic residues" evidence="4">
    <location>
        <begin position="143"/>
        <end position="165"/>
    </location>
</feature>
<dbReference type="GO" id="GO:0005524">
    <property type="term" value="F:ATP binding"/>
    <property type="evidence" value="ECO:0007669"/>
    <property type="project" value="UniProtKB-KW"/>
</dbReference>
<feature type="compositionally biased region" description="Basic residues" evidence="4">
    <location>
        <begin position="172"/>
        <end position="186"/>
    </location>
</feature>
<evidence type="ECO:0000256" key="4">
    <source>
        <dbReference type="SAM" id="MobiDB-lite"/>
    </source>
</evidence>
<dbReference type="InterPro" id="IPR038100">
    <property type="entry name" value="NLV2_N_sf"/>
</dbReference>
<dbReference type="Gene3D" id="1.10.8.60">
    <property type="match status" value="2"/>
</dbReference>
<dbReference type="Proteomes" id="UP000475037">
    <property type="component" value="Unassembled WGS sequence"/>
</dbReference>
<evidence type="ECO:0000256" key="2">
    <source>
        <dbReference type="ARBA" id="ARBA00022741"/>
    </source>
</evidence>
<feature type="region of interest" description="Disordered" evidence="4">
    <location>
        <begin position="27"/>
        <end position="191"/>
    </location>
</feature>
<gene>
    <name evidence="6" type="primary">Nvl</name>
    <name evidence="6" type="ORF">FOF47_R10568</name>
</gene>
<dbReference type="InterPro" id="IPR027417">
    <property type="entry name" value="P-loop_NTPase"/>
</dbReference>
<dbReference type="InterPro" id="IPR003959">
    <property type="entry name" value="ATPase_AAA_core"/>
</dbReference>